<dbReference type="SUPFAM" id="SSF46689">
    <property type="entry name" value="Homeodomain-like"/>
    <property type="match status" value="1"/>
</dbReference>
<dbReference type="STRING" id="1415166.NONO_c30040"/>
<dbReference type="Pfam" id="PF00440">
    <property type="entry name" value="TetR_N"/>
    <property type="match status" value="1"/>
</dbReference>
<protein>
    <submittedName>
        <fullName evidence="5">Putative transcriptional regulator, TetR family</fullName>
    </submittedName>
</protein>
<sequence>MFGHVSIRQVSPGGSGADGTTPTVSERLFRAALEVLIRDGSDRLTVRRVAAEAGLAVATAYAYLGSKDQLLAEIARRSISEGAATGDGRSTAGRTDSRADPGTADPLYAAPGSPFSVADVRTRIAPDIRRRVCEAMGSGVSPARAEALEALYSSAVLGAGVGYSLHTGAGSVEQVANRILRR</sequence>
<feature type="region of interest" description="Disordered" evidence="3">
    <location>
        <begin position="1"/>
        <end position="22"/>
    </location>
</feature>
<organism evidence="5 6">
    <name type="scientific">Nocardia nova SH22a</name>
    <dbReference type="NCBI Taxonomy" id="1415166"/>
    <lineage>
        <taxon>Bacteria</taxon>
        <taxon>Bacillati</taxon>
        <taxon>Actinomycetota</taxon>
        <taxon>Actinomycetes</taxon>
        <taxon>Mycobacteriales</taxon>
        <taxon>Nocardiaceae</taxon>
        <taxon>Nocardia</taxon>
    </lineage>
</organism>
<feature type="domain" description="HTH tetR-type" evidence="4">
    <location>
        <begin position="22"/>
        <end position="82"/>
    </location>
</feature>
<gene>
    <name evidence="5" type="ORF">NONO_c30040</name>
</gene>
<proteinExistence type="predicted"/>
<dbReference type="KEGG" id="nno:NONO_c30040"/>
<dbReference type="Gene3D" id="1.10.357.10">
    <property type="entry name" value="Tetracycline Repressor, domain 2"/>
    <property type="match status" value="1"/>
</dbReference>
<dbReference type="Proteomes" id="UP000019150">
    <property type="component" value="Chromosome"/>
</dbReference>
<evidence type="ECO:0000256" key="3">
    <source>
        <dbReference type="SAM" id="MobiDB-lite"/>
    </source>
</evidence>
<feature type="region of interest" description="Disordered" evidence="3">
    <location>
        <begin position="83"/>
        <end position="108"/>
    </location>
</feature>
<dbReference type="PATRIC" id="fig|1415166.3.peg.3078"/>
<reference evidence="5 6" key="1">
    <citation type="journal article" date="2014" name="Appl. Environ. Microbiol.">
        <title>Insights into the Microbial Degradation of Rubber and Gutta-Percha by Analysis of the Complete Genome of Nocardia nova SH22a.</title>
        <authorList>
            <person name="Luo Q."/>
            <person name="Hiessl S."/>
            <person name="Poehlein A."/>
            <person name="Daniel R."/>
            <person name="Steinbuchel A."/>
        </authorList>
    </citation>
    <scope>NUCLEOTIDE SEQUENCE [LARGE SCALE GENOMIC DNA]</scope>
    <source>
        <strain evidence="5">SH22a</strain>
    </source>
</reference>
<evidence type="ECO:0000313" key="6">
    <source>
        <dbReference type="Proteomes" id="UP000019150"/>
    </source>
</evidence>
<keyword evidence="6" id="KW-1185">Reference proteome</keyword>
<dbReference type="GO" id="GO:0003677">
    <property type="term" value="F:DNA binding"/>
    <property type="evidence" value="ECO:0007669"/>
    <property type="project" value="UniProtKB-UniRule"/>
</dbReference>
<feature type="DNA-binding region" description="H-T-H motif" evidence="2">
    <location>
        <begin position="45"/>
        <end position="64"/>
    </location>
</feature>
<dbReference type="PROSITE" id="PS50977">
    <property type="entry name" value="HTH_TETR_2"/>
    <property type="match status" value="1"/>
</dbReference>
<name>W5TKM7_9NOCA</name>
<dbReference type="InterPro" id="IPR009057">
    <property type="entry name" value="Homeodomain-like_sf"/>
</dbReference>
<evidence type="ECO:0000256" key="1">
    <source>
        <dbReference type="ARBA" id="ARBA00023125"/>
    </source>
</evidence>
<evidence type="ECO:0000313" key="5">
    <source>
        <dbReference type="EMBL" id="AHH17791.1"/>
    </source>
</evidence>
<dbReference type="AlphaFoldDB" id="W5TKM7"/>
<dbReference type="InterPro" id="IPR001647">
    <property type="entry name" value="HTH_TetR"/>
</dbReference>
<evidence type="ECO:0000256" key="2">
    <source>
        <dbReference type="PROSITE-ProRule" id="PRU00335"/>
    </source>
</evidence>
<dbReference type="EMBL" id="CP006850">
    <property type="protein sequence ID" value="AHH17791.1"/>
    <property type="molecule type" value="Genomic_DNA"/>
</dbReference>
<evidence type="ECO:0000259" key="4">
    <source>
        <dbReference type="PROSITE" id="PS50977"/>
    </source>
</evidence>
<dbReference type="eggNOG" id="COG1309">
    <property type="taxonomic scope" value="Bacteria"/>
</dbReference>
<dbReference type="HOGENOM" id="CLU_1480585_0_0_11"/>
<accession>W5TKM7</accession>
<keyword evidence="1 2" id="KW-0238">DNA-binding</keyword>